<organism evidence="3 4">
    <name type="scientific">Streptosporangium sandarakinum</name>
    <dbReference type="NCBI Taxonomy" id="1260955"/>
    <lineage>
        <taxon>Bacteria</taxon>
        <taxon>Bacillati</taxon>
        <taxon>Actinomycetota</taxon>
        <taxon>Actinomycetes</taxon>
        <taxon>Streptosporangiales</taxon>
        <taxon>Streptosporangiaceae</taxon>
        <taxon>Streptosporangium</taxon>
    </lineage>
</organism>
<feature type="transmembrane region" description="Helical" evidence="2">
    <location>
        <begin position="49"/>
        <end position="68"/>
    </location>
</feature>
<keyword evidence="2" id="KW-1133">Transmembrane helix</keyword>
<keyword evidence="2" id="KW-0812">Transmembrane</keyword>
<evidence type="ECO:0000256" key="2">
    <source>
        <dbReference type="SAM" id="Phobius"/>
    </source>
</evidence>
<protein>
    <recommendedName>
        <fullName evidence="5">DUF5666 domain-containing protein</fullName>
    </recommendedName>
</protein>
<sequence>MGPKGKHEGAGPADGPGGTVPAGEVLDGSPFGDDLETELTGPPRRGPSTLTLVLGAGVVLVAGIVLGIQAHKALGGPAAGPAASNAAVRQGSGGPGGSGSGFGDGRGFGGGQRSGQPGQNGQGDQGTQNGRTGPGGGFGGRGGFGGAAVGTVQRVEGTKVYVQTRDGSVVTVNTGDDTTVRVSKKGKVTDLEPGGVVVVQGERAGDGSITATAISEGGGRG</sequence>
<dbReference type="Proteomes" id="UP000576393">
    <property type="component" value="Unassembled WGS sequence"/>
</dbReference>
<gene>
    <name evidence="3" type="ORF">HDA43_005317</name>
</gene>
<feature type="compositionally biased region" description="Low complexity" evidence="1">
    <location>
        <begin position="74"/>
        <end position="87"/>
    </location>
</feature>
<comment type="caution">
    <text evidence="3">The sequence shown here is derived from an EMBL/GenBank/DDBJ whole genome shotgun (WGS) entry which is preliminary data.</text>
</comment>
<dbReference type="RefSeq" id="WP_179826112.1">
    <property type="nucleotide sequence ID" value="NZ_JACCCO010000002.1"/>
</dbReference>
<evidence type="ECO:0000313" key="3">
    <source>
        <dbReference type="EMBL" id="NYF43116.1"/>
    </source>
</evidence>
<proteinExistence type="predicted"/>
<keyword evidence="2" id="KW-0472">Membrane</keyword>
<keyword evidence="4" id="KW-1185">Reference proteome</keyword>
<evidence type="ECO:0000256" key="1">
    <source>
        <dbReference type="SAM" id="MobiDB-lite"/>
    </source>
</evidence>
<feature type="compositionally biased region" description="Gly residues" evidence="1">
    <location>
        <begin position="91"/>
        <end position="124"/>
    </location>
</feature>
<feature type="compositionally biased region" description="Gly residues" evidence="1">
    <location>
        <begin position="132"/>
        <end position="145"/>
    </location>
</feature>
<feature type="region of interest" description="Disordered" evidence="1">
    <location>
        <begin position="74"/>
        <end position="145"/>
    </location>
</feature>
<feature type="region of interest" description="Disordered" evidence="1">
    <location>
        <begin position="1"/>
        <end position="46"/>
    </location>
</feature>
<accession>A0A852V4V2</accession>
<dbReference type="EMBL" id="JACCCO010000002">
    <property type="protein sequence ID" value="NYF43116.1"/>
    <property type="molecule type" value="Genomic_DNA"/>
</dbReference>
<dbReference type="AlphaFoldDB" id="A0A852V4V2"/>
<evidence type="ECO:0000313" key="4">
    <source>
        <dbReference type="Proteomes" id="UP000576393"/>
    </source>
</evidence>
<reference evidence="3 4" key="1">
    <citation type="submission" date="2020-07" db="EMBL/GenBank/DDBJ databases">
        <title>Sequencing the genomes of 1000 actinobacteria strains.</title>
        <authorList>
            <person name="Klenk H.-P."/>
        </authorList>
    </citation>
    <scope>NUCLEOTIDE SEQUENCE [LARGE SCALE GENOMIC DNA]</scope>
    <source>
        <strain evidence="3 4">DSM 45763</strain>
    </source>
</reference>
<evidence type="ECO:0008006" key="5">
    <source>
        <dbReference type="Google" id="ProtNLM"/>
    </source>
</evidence>
<name>A0A852V4V2_9ACTN</name>